<dbReference type="SUPFAM" id="SSF56112">
    <property type="entry name" value="Protein kinase-like (PK-like)"/>
    <property type="match status" value="1"/>
</dbReference>
<proteinExistence type="predicted"/>
<dbReference type="STRING" id="1348612.A0A397II81"/>
<feature type="domain" description="Protein kinase" evidence="1">
    <location>
        <begin position="1"/>
        <end position="189"/>
    </location>
</feature>
<dbReference type="Proteomes" id="UP000266861">
    <property type="component" value="Unassembled WGS sequence"/>
</dbReference>
<reference evidence="2 3" key="1">
    <citation type="submission" date="2018-08" db="EMBL/GenBank/DDBJ databases">
        <title>Genome and evolution of the arbuscular mycorrhizal fungus Diversispora epigaea (formerly Glomus versiforme) and its bacterial endosymbionts.</title>
        <authorList>
            <person name="Sun X."/>
            <person name="Fei Z."/>
            <person name="Harrison M."/>
        </authorList>
    </citation>
    <scope>NUCLEOTIDE SEQUENCE [LARGE SCALE GENOMIC DNA]</scope>
    <source>
        <strain evidence="2 3">IT104</strain>
    </source>
</reference>
<evidence type="ECO:0000313" key="3">
    <source>
        <dbReference type="Proteomes" id="UP000266861"/>
    </source>
</evidence>
<dbReference type="InterPro" id="IPR011009">
    <property type="entry name" value="Kinase-like_dom_sf"/>
</dbReference>
<dbReference type="AlphaFoldDB" id="A0A397II81"/>
<organism evidence="2 3">
    <name type="scientific">Diversispora epigaea</name>
    <dbReference type="NCBI Taxonomy" id="1348612"/>
    <lineage>
        <taxon>Eukaryota</taxon>
        <taxon>Fungi</taxon>
        <taxon>Fungi incertae sedis</taxon>
        <taxon>Mucoromycota</taxon>
        <taxon>Glomeromycotina</taxon>
        <taxon>Glomeromycetes</taxon>
        <taxon>Diversisporales</taxon>
        <taxon>Diversisporaceae</taxon>
        <taxon>Diversispora</taxon>
    </lineage>
</organism>
<protein>
    <recommendedName>
        <fullName evidence="1">Protein kinase domain-containing protein</fullName>
    </recommendedName>
</protein>
<dbReference type="Gene3D" id="1.10.510.10">
    <property type="entry name" value="Transferase(Phosphotransferase) domain 1"/>
    <property type="match status" value="1"/>
</dbReference>
<accession>A0A397II81</accession>
<name>A0A397II81_9GLOM</name>
<dbReference type="PROSITE" id="PS50011">
    <property type="entry name" value="PROTEIN_KINASE_DOM"/>
    <property type="match status" value="1"/>
</dbReference>
<evidence type="ECO:0000313" key="2">
    <source>
        <dbReference type="EMBL" id="RHZ75679.1"/>
    </source>
</evidence>
<comment type="caution">
    <text evidence="2">The sequence shown here is derived from an EMBL/GenBank/DDBJ whole genome shotgun (WGS) entry which is preliminary data.</text>
</comment>
<dbReference type="InterPro" id="IPR000719">
    <property type="entry name" value="Prot_kinase_dom"/>
</dbReference>
<dbReference type="OrthoDB" id="2441719at2759"/>
<keyword evidence="3" id="KW-1185">Reference proteome</keyword>
<gene>
    <name evidence="2" type="ORF">Glove_212g249</name>
</gene>
<sequence length="189" mass="22268">MPGGLIDILMIGIIKIKQWRRLGQFEVVLKKFDGIVDITINEDFLNEMTIYLRTSGNKITSTTLYGITKDPETHEYMMVLEYFKGGSLRNYLNNTFNNINWYNKLDYLKDLAEGFLEIHKLDIVHRDFHIYQVAILVYISDFGLNIPKPKNDENFVKKLEELTKSFYQINSSKYDDVKHEIIPNTHMYV</sequence>
<dbReference type="GO" id="GO:0004672">
    <property type="term" value="F:protein kinase activity"/>
    <property type="evidence" value="ECO:0007669"/>
    <property type="project" value="InterPro"/>
</dbReference>
<dbReference type="GO" id="GO:0005524">
    <property type="term" value="F:ATP binding"/>
    <property type="evidence" value="ECO:0007669"/>
    <property type="project" value="InterPro"/>
</dbReference>
<evidence type="ECO:0000259" key="1">
    <source>
        <dbReference type="PROSITE" id="PS50011"/>
    </source>
</evidence>
<dbReference type="InterPro" id="IPR001245">
    <property type="entry name" value="Ser-Thr/Tyr_kinase_cat_dom"/>
</dbReference>
<dbReference type="EMBL" id="PQFF01000197">
    <property type="protein sequence ID" value="RHZ75679.1"/>
    <property type="molecule type" value="Genomic_DNA"/>
</dbReference>
<dbReference type="Pfam" id="PF07714">
    <property type="entry name" value="PK_Tyr_Ser-Thr"/>
    <property type="match status" value="1"/>
</dbReference>